<dbReference type="Gene3D" id="2.60.40.790">
    <property type="match status" value="1"/>
</dbReference>
<evidence type="ECO:0000256" key="4">
    <source>
        <dbReference type="ARBA" id="ARBA00022679"/>
    </source>
</evidence>
<organism evidence="10 11">
    <name type="scientific">Hevea brasiliensis</name>
    <name type="common">Para rubber tree</name>
    <name type="synonym">Siphonia brasiliensis</name>
    <dbReference type="NCBI Taxonomy" id="3981"/>
    <lineage>
        <taxon>Eukaryota</taxon>
        <taxon>Viridiplantae</taxon>
        <taxon>Streptophyta</taxon>
        <taxon>Embryophyta</taxon>
        <taxon>Tracheophyta</taxon>
        <taxon>Spermatophyta</taxon>
        <taxon>Magnoliopsida</taxon>
        <taxon>eudicotyledons</taxon>
        <taxon>Gunneridae</taxon>
        <taxon>Pentapetalae</taxon>
        <taxon>rosids</taxon>
        <taxon>fabids</taxon>
        <taxon>Malpighiales</taxon>
        <taxon>Euphorbiaceae</taxon>
        <taxon>Crotonoideae</taxon>
        <taxon>Micrandreae</taxon>
        <taxon>Hevea</taxon>
    </lineage>
</organism>
<feature type="region of interest" description="Disordered" evidence="8">
    <location>
        <begin position="198"/>
        <end position="241"/>
    </location>
</feature>
<dbReference type="FunFam" id="3.40.50.2000:FF:000056">
    <property type="entry name" value="Glycosyltransferase"/>
    <property type="match status" value="1"/>
</dbReference>
<evidence type="ECO:0000256" key="2">
    <source>
        <dbReference type="ARBA" id="ARBA00009995"/>
    </source>
</evidence>
<evidence type="ECO:0000256" key="7">
    <source>
        <dbReference type="RuleBase" id="RU003616"/>
    </source>
</evidence>
<dbReference type="Gene3D" id="3.40.50.2000">
    <property type="entry name" value="Glycogen Phosphorylase B"/>
    <property type="match status" value="1"/>
</dbReference>
<evidence type="ECO:0000256" key="3">
    <source>
        <dbReference type="ARBA" id="ARBA00012585"/>
    </source>
</evidence>
<reference evidence="10 11" key="1">
    <citation type="journal article" date="2020" name="Mol. Plant">
        <title>The Chromosome-Based Rubber Tree Genome Provides New Insights into Spurge Genome Evolution and Rubber Biosynthesis.</title>
        <authorList>
            <person name="Liu J."/>
            <person name="Shi C."/>
            <person name="Shi C.C."/>
            <person name="Li W."/>
            <person name="Zhang Q.J."/>
            <person name="Zhang Y."/>
            <person name="Li K."/>
            <person name="Lu H.F."/>
            <person name="Shi C."/>
            <person name="Zhu S.T."/>
            <person name="Xiao Z.Y."/>
            <person name="Nan H."/>
            <person name="Yue Y."/>
            <person name="Zhu X.G."/>
            <person name="Wu Y."/>
            <person name="Hong X.N."/>
            <person name="Fan G.Y."/>
            <person name="Tong Y."/>
            <person name="Zhang D."/>
            <person name="Mao C.L."/>
            <person name="Liu Y.L."/>
            <person name="Hao S.J."/>
            <person name="Liu W.Q."/>
            <person name="Lv M.Q."/>
            <person name="Zhang H.B."/>
            <person name="Liu Y."/>
            <person name="Hu-Tang G.R."/>
            <person name="Wang J.P."/>
            <person name="Wang J.H."/>
            <person name="Sun Y.H."/>
            <person name="Ni S.B."/>
            <person name="Chen W.B."/>
            <person name="Zhang X.C."/>
            <person name="Jiao Y.N."/>
            <person name="Eichler E.E."/>
            <person name="Li G.H."/>
            <person name="Liu X."/>
            <person name="Gao L.Z."/>
        </authorList>
    </citation>
    <scope>NUCLEOTIDE SEQUENCE [LARGE SCALE GENOMIC DNA]</scope>
    <source>
        <strain evidence="11">cv. GT1</strain>
        <tissue evidence="10">Leaf</tissue>
    </source>
</reference>
<protein>
    <recommendedName>
        <fullName evidence="3">anthocyanidin 3-O-glucosyltransferase</fullName>
        <ecNumber evidence="3">2.4.1.115</ecNumber>
    </recommendedName>
</protein>
<dbReference type="InterPro" id="IPR008978">
    <property type="entry name" value="HSP20-like_chaperone"/>
</dbReference>
<dbReference type="GO" id="GO:0047213">
    <property type="term" value="F:anthocyanidin 3-O-glucosyltransferase activity"/>
    <property type="evidence" value="ECO:0007669"/>
    <property type="project" value="UniProtKB-EC"/>
</dbReference>
<dbReference type="EMBL" id="JAAGAX010000003">
    <property type="protein sequence ID" value="KAF2319813.1"/>
    <property type="molecule type" value="Genomic_DNA"/>
</dbReference>
<comment type="caution">
    <text evidence="10">The sequence shown here is derived from an EMBL/GenBank/DDBJ whole genome shotgun (WGS) entry which is preliminary data.</text>
</comment>
<dbReference type="EC" id="2.4.1.115" evidence="3"/>
<feature type="domain" description="SHSP" evidence="9">
    <location>
        <begin position="151"/>
        <end position="241"/>
    </location>
</feature>
<comment type="similarity">
    <text evidence="6 7">Belongs to the small heat shock protein (HSP20) family.</text>
</comment>
<keyword evidence="4" id="KW-0808">Transferase</keyword>
<dbReference type="PANTHER" id="PTHR48048">
    <property type="entry name" value="GLYCOSYLTRANSFERASE"/>
    <property type="match status" value="1"/>
</dbReference>
<evidence type="ECO:0000256" key="1">
    <source>
        <dbReference type="ARBA" id="ARBA00004935"/>
    </source>
</evidence>
<dbReference type="PROSITE" id="PS01031">
    <property type="entry name" value="SHSP"/>
    <property type="match status" value="1"/>
</dbReference>
<dbReference type="Proteomes" id="UP000467840">
    <property type="component" value="Chromosome 10"/>
</dbReference>
<dbReference type="Pfam" id="PF00011">
    <property type="entry name" value="HSP20"/>
    <property type="match status" value="1"/>
</dbReference>
<dbReference type="AlphaFoldDB" id="A0A6A6N5N4"/>
<dbReference type="SUPFAM" id="SSF49764">
    <property type="entry name" value="HSP20-like chaperones"/>
    <property type="match status" value="1"/>
</dbReference>
<proteinExistence type="inferred from homology"/>
<comment type="similarity">
    <text evidence="2">Belongs to the UDP-glycosyltransferase family.</text>
</comment>
<sequence>MQWLDDQPVASVVFLCFGSMGCFDEDQLKEIACALEHSEYRFLWSVRRPPPPDKLASPTDYEDPLEVLPEGFLERTAAVGKVIGWAPQVAILAHPAIGGFVSHCEWNSVLESVWFGVPIATWPILLTDLWQDHLLDPFRVLEQIPFGIERDNSVELSPARVDWKETPEGHVIMLDVPGLKKEELKIEVEEHRLLRVSGRGRERKRRKLSPDKIKGPRVVSIAGEEKPEPAKLKNSEAKLEL</sequence>
<evidence type="ECO:0000313" key="10">
    <source>
        <dbReference type="EMBL" id="KAF2319813.1"/>
    </source>
</evidence>
<evidence type="ECO:0000259" key="9">
    <source>
        <dbReference type="PROSITE" id="PS01031"/>
    </source>
</evidence>
<dbReference type="InterPro" id="IPR002068">
    <property type="entry name" value="A-crystallin/Hsp20_dom"/>
</dbReference>
<dbReference type="InterPro" id="IPR002213">
    <property type="entry name" value="UDP_glucos_trans"/>
</dbReference>
<keyword evidence="11" id="KW-1185">Reference proteome</keyword>
<dbReference type="CDD" id="cd03784">
    <property type="entry name" value="GT1_Gtf-like"/>
    <property type="match status" value="1"/>
</dbReference>
<evidence type="ECO:0000313" key="11">
    <source>
        <dbReference type="Proteomes" id="UP000467840"/>
    </source>
</evidence>
<evidence type="ECO:0000256" key="8">
    <source>
        <dbReference type="SAM" id="MobiDB-lite"/>
    </source>
</evidence>
<comment type="catalytic activity">
    <reaction evidence="5">
        <text>an anthocyanidin + UDP-alpha-D-glucose + H(+) = an anthocyanidin 3-O-beta-D-glucoside + UDP</text>
        <dbReference type="Rhea" id="RHEA:20093"/>
        <dbReference type="ChEBI" id="CHEBI:15378"/>
        <dbReference type="ChEBI" id="CHEBI:16307"/>
        <dbReference type="ChEBI" id="CHEBI:58223"/>
        <dbReference type="ChEBI" id="CHEBI:58885"/>
        <dbReference type="ChEBI" id="CHEBI:143576"/>
        <dbReference type="EC" id="2.4.1.115"/>
    </reaction>
</comment>
<gene>
    <name evidence="10" type="ORF">GH714_019272</name>
</gene>
<dbReference type="PANTHER" id="PTHR48048:SF45">
    <property type="entry name" value="GLYCOSYLTRANSFERASE"/>
    <property type="match status" value="1"/>
</dbReference>
<comment type="pathway">
    <text evidence="1">Pigment biosynthesis; anthocyanin biosynthesis.</text>
</comment>
<dbReference type="SUPFAM" id="SSF53756">
    <property type="entry name" value="UDP-Glycosyltransferase/glycogen phosphorylase"/>
    <property type="match status" value="1"/>
</dbReference>
<accession>A0A6A6N5N4</accession>
<dbReference type="Pfam" id="PF00201">
    <property type="entry name" value="UDPGT"/>
    <property type="match status" value="1"/>
</dbReference>
<evidence type="ECO:0000256" key="6">
    <source>
        <dbReference type="PROSITE-ProRule" id="PRU00285"/>
    </source>
</evidence>
<name>A0A6A6N5N4_HEVBR</name>
<evidence type="ECO:0000256" key="5">
    <source>
        <dbReference type="ARBA" id="ARBA00047606"/>
    </source>
</evidence>
<dbReference type="InterPro" id="IPR050481">
    <property type="entry name" value="UDP-glycosyltransf_plant"/>
</dbReference>
<feature type="compositionally biased region" description="Basic and acidic residues" evidence="8">
    <location>
        <begin position="223"/>
        <end position="241"/>
    </location>
</feature>